<dbReference type="SUPFAM" id="SSF52172">
    <property type="entry name" value="CheY-like"/>
    <property type="match status" value="1"/>
</dbReference>
<dbReference type="AlphaFoldDB" id="A0A1I0AIM0"/>
<dbReference type="EMBL" id="FOIJ01000001">
    <property type="protein sequence ID" value="SES94122.1"/>
    <property type="molecule type" value="Genomic_DNA"/>
</dbReference>
<evidence type="ECO:0000313" key="6">
    <source>
        <dbReference type="Proteomes" id="UP000199181"/>
    </source>
</evidence>
<dbReference type="InterPro" id="IPR011006">
    <property type="entry name" value="CheY-like_superfamily"/>
</dbReference>
<keyword evidence="2" id="KW-0418">Kinase</keyword>
<evidence type="ECO:0000256" key="3">
    <source>
        <dbReference type="PROSITE-ProRule" id="PRU00169"/>
    </source>
</evidence>
<keyword evidence="1" id="KW-0808">Transferase</keyword>
<dbReference type="PROSITE" id="PS50110">
    <property type="entry name" value="RESPONSE_REGULATORY"/>
    <property type="match status" value="1"/>
</dbReference>
<dbReference type="GO" id="GO:0000160">
    <property type="term" value="P:phosphorelay signal transduction system"/>
    <property type="evidence" value="ECO:0007669"/>
    <property type="project" value="InterPro"/>
</dbReference>
<dbReference type="InterPro" id="IPR029016">
    <property type="entry name" value="GAF-like_dom_sf"/>
</dbReference>
<dbReference type="SMART" id="SM00065">
    <property type="entry name" value="GAF"/>
    <property type="match status" value="1"/>
</dbReference>
<dbReference type="GO" id="GO:0016301">
    <property type="term" value="F:kinase activity"/>
    <property type="evidence" value="ECO:0007669"/>
    <property type="project" value="UniProtKB-KW"/>
</dbReference>
<dbReference type="Proteomes" id="UP000199181">
    <property type="component" value="Unassembled WGS sequence"/>
</dbReference>
<evidence type="ECO:0000313" key="5">
    <source>
        <dbReference type="EMBL" id="SES94122.1"/>
    </source>
</evidence>
<feature type="domain" description="Response regulatory" evidence="4">
    <location>
        <begin position="3"/>
        <end position="121"/>
    </location>
</feature>
<accession>A0A1I0AIM0</accession>
<dbReference type="Gene3D" id="3.30.450.20">
    <property type="entry name" value="PAS domain"/>
    <property type="match status" value="1"/>
</dbReference>
<dbReference type="PANTHER" id="PTHR43102:SF2">
    <property type="entry name" value="GAF DOMAIN-CONTAINING PROTEIN"/>
    <property type="match status" value="1"/>
</dbReference>
<dbReference type="RefSeq" id="WP_093515573.1">
    <property type="nucleotide sequence ID" value="NZ_FOIJ01000001.1"/>
</dbReference>
<sequence>MPWGLIVEPNTVSSSKFSALFADVGLEPIVARDGAAAKALLLQRTEAPRVVLTELSLAGIDGFQLIRELRQSVPQAHILAISSFVKLRNAALDQKQQFNIEAVFAKYGPLESIRRTLYRVMGVKRPEALPALAMDAALPTLPELPLLPLLEARLLPTEPPARSPAAAPTLSQREQVRLATIAHMNLADDEAPEELLQSLVQETARTFNVPIALLSLVLKDRQWFKAHVGLSGKLLQDRGTEREAALCAHVVEADAAEPLVVPDAATHPVFSSNRLVREGVFRSYAGAPLITREGTVLGTLCILDHKPLAISAEQVAGLVALARRVAGEIDLRAQLRKSQRALSQERDAHVAVRLQTDVLAAALNGLEDGVLLFDHRRVILFANEYMALLADKSVPQLTGMHRDAFIRAFSARFKDSADFLQRVLIPADGPYVGREDFELNCFPRRIIRWTSRPVAFPDGNFGQLTVYRDVTNEIEFTPVRTFRESGVSSAE</sequence>
<dbReference type="SUPFAM" id="SSF55781">
    <property type="entry name" value="GAF domain-like"/>
    <property type="match status" value="1"/>
</dbReference>
<dbReference type="InterPro" id="IPR001789">
    <property type="entry name" value="Sig_transdc_resp-reg_receiver"/>
</dbReference>
<protein>
    <submittedName>
        <fullName evidence="5">GAF domain-containing protein</fullName>
    </submittedName>
</protein>
<dbReference type="Gene3D" id="3.40.50.2300">
    <property type="match status" value="1"/>
</dbReference>
<reference evidence="6" key="1">
    <citation type="submission" date="2016-10" db="EMBL/GenBank/DDBJ databases">
        <authorList>
            <person name="Varghese N."/>
            <person name="Submissions S."/>
        </authorList>
    </citation>
    <scope>NUCLEOTIDE SEQUENCE [LARGE SCALE GENOMIC DNA]</scope>
    <source>
        <strain evidence="6">DSM 16858</strain>
    </source>
</reference>
<dbReference type="InterPro" id="IPR003018">
    <property type="entry name" value="GAF"/>
</dbReference>
<name>A0A1I0AIM0_9BACT</name>
<evidence type="ECO:0000259" key="4">
    <source>
        <dbReference type="PROSITE" id="PS50110"/>
    </source>
</evidence>
<keyword evidence="6" id="KW-1185">Reference proteome</keyword>
<comment type="caution">
    <text evidence="3">Lacks conserved residue(s) required for the propagation of feature annotation.</text>
</comment>
<evidence type="ECO:0000256" key="1">
    <source>
        <dbReference type="ARBA" id="ARBA00022679"/>
    </source>
</evidence>
<organism evidence="5 6">
    <name type="scientific">Stigmatella erecta</name>
    <dbReference type="NCBI Taxonomy" id="83460"/>
    <lineage>
        <taxon>Bacteria</taxon>
        <taxon>Pseudomonadati</taxon>
        <taxon>Myxococcota</taxon>
        <taxon>Myxococcia</taxon>
        <taxon>Myxococcales</taxon>
        <taxon>Cystobacterineae</taxon>
        <taxon>Archangiaceae</taxon>
        <taxon>Stigmatella</taxon>
    </lineage>
</organism>
<dbReference type="CDD" id="cd00156">
    <property type="entry name" value="REC"/>
    <property type="match status" value="1"/>
</dbReference>
<gene>
    <name evidence="5" type="ORF">SAMN05443639_101701</name>
</gene>
<dbReference type="InterPro" id="IPR035965">
    <property type="entry name" value="PAS-like_dom_sf"/>
</dbReference>
<dbReference type="Pfam" id="PF01590">
    <property type="entry name" value="GAF"/>
    <property type="match status" value="1"/>
</dbReference>
<proteinExistence type="predicted"/>
<evidence type="ECO:0000256" key="2">
    <source>
        <dbReference type="ARBA" id="ARBA00022777"/>
    </source>
</evidence>
<dbReference type="PANTHER" id="PTHR43102">
    <property type="entry name" value="SLR1143 PROTEIN"/>
    <property type="match status" value="1"/>
</dbReference>
<dbReference type="SUPFAM" id="SSF55785">
    <property type="entry name" value="PYP-like sensor domain (PAS domain)"/>
    <property type="match status" value="1"/>
</dbReference>
<dbReference type="Gene3D" id="3.30.450.40">
    <property type="match status" value="1"/>
</dbReference>